<dbReference type="OrthoDB" id="5678253at2"/>
<name>A0A418SEC8_9RHOB</name>
<dbReference type="KEGG" id="palw:PSAL_009420"/>
<keyword evidence="2" id="KW-1185">Reference proteome</keyword>
<dbReference type="AlphaFoldDB" id="A0A418SEC8"/>
<organism evidence="1 2">
    <name type="scientific">Pseudooceanicola algae</name>
    <dbReference type="NCBI Taxonomy" id="1537215"/>
    <lineage>
        <taxon>Bacteria</taxon>
        <taxon>Pseudomonadati</taxon>
        <taxon>Pseudomonadota</taxon>
        <taxon>Alphaproteobacteria</taxon>
        <taxon>Rhodobacterales</taxon>
        <taxon>Paracoccaceae</taxon>
        <taxon>Pseudooceanicola</taxon>
    </lineage>
</organism>
<evidence type="ECO:0000313" key="2">
    <source>
        <dbReference type="Proteomes" id="UP000283786"/>
    </source>
</evidence>
<sequence>MKNWFLWLLAGIVSVIGGVLALSNPFAASITASLLAGWIFMLVGVMMIASAFGDKGWGARILAILMGLAIVLIGFSLVAHPLIGVFSLTLAVGIFLLVAGVIRIFVGLRSEFREFRWVMILSAVVSIVLAVMILTNFPQSALVVLGIYLGIELISTGVSLIAISLTRKKQEEPVT</sequence>
<dbReference type="Pfam" id="PF03729">
    <property type="entry name" value="DUF308"/>
    <property type="match status" value="1"/>
</dbReference>
<dbReference type="Proteomes" id="UP000283786">
    <property type="component" value="Chromosome"/>
</dbReference>
<dbReference type="EMBL" id="CP060436">
    <property type="protein sequence ID" value="QPM89716.1"/>
    <property type="molecule type" value="Genomic_DNA"/>
</dbReference>
<dbReference type="PANTHER" id="PTHR34989:SF1">
    <property type="entry name" value="PROTEIN HDED"/>
    <property type="match status" value="1"/>
</dbReference>
<dbReference type="GO" id="GO:0005886">
    <property type="term" value="C:plasma membrane"/>
    <property type="evidence" value="ECO:0007669"/>
    <property type="project" value="TreeGrafter"/>
</dbReference>
<dbReference type="InterPro" id="IPR052712">
    <property type="entry name" value="Acid_resist_chaperone_HdeD"/>
</dbReference>
<reference evidence="1 2" key="1">
    <citation type="submission" date="2020-08" db="EMBL/GenBank/DDBJ databases">
        <title>Genome sequence of Rhodobacteraceae bacterium Lw-13e.</title>
        <authorList>
            <person name="Poehlein A."/>
            <person name="Wolter L."/>
            <person name="Daniel R."/>
            <person name="Brinkhoff T."/>
        </authorList>
    </citation>
    <scope>NUCLEOTIDE SEQUENCE [LARGE SCALE GENOMIC DNA]</scope>
    <source>
        <strain evidence="1 2">Lw-13e</strain>
    </source>
</reference>
<protein>
    <submittedName>
        <fullName evidence="1">Uncharacterized protein</fullName>
    </submittedName>
</protein>
<gene>
    <name evidence="1" type="ORF">PSAL_009420</name>
</gene>
<dbReference type="InterPro" id="IPR005325">
    <property type="entry name" value="DUF308_memb"/>
</dbReference>
<proteinExistence type="predicted"/>
<dbReference type="RefSeq" id="WP_119840110.1">
    <property type="nucleotide sequence ID" value="NZ_CP060436.1"/>
</dbReference>
<evidence type="ECO:0000313" key="1">
    <source>
        <dbReference type="EMBL" id="QPM89716.1"/>
    </source>
</evidence>
<dbReference type="PANTHER" id="PTHR34989">
    <property type="entry name" value="PROTEIN HDED"/>
    <property type="match status" value="1"/>
</dbReference>
<accession>A0A418SEC8</accession>